<accession>A0A914YS41</accession>
<dbReference type="WBParaSite" id="PSU_v2.g2991.t1">
    <property type="protein sequence ID" value="PSU_v2.g2991.t1"/>
    <property type="gene ID" value="PSU_v2.g2991"/>
</dbReference>
<reference evidence="2" key="1">
    <citation type="submission" date="2022-11" db="UniProtKB">
        <authorList>
            <consortium name="WormBaseParasite"/>
        </authorList>
    </citation>
    <scope>IDENTIFICATION</scope>
</reference>
<organism evidence="1 2">
    <name type="scientific">Panagrolaimus superbus</name>
    <dbReference type="NCBI Taxonomy" id="310955"/>
    <lineage>
        <taxon>Eukaryota</taxon>
        <taxon>Metazoa</taxon>
        <taxon>Ecdysozoa</taxon>
        <taxon>Nematoda</taxon>
        <taxon>Chromadorea</taxon>
        <taxon>Rhabditida</taxon>
        <taxon>Tylenchina</taxon>
        <taxon>Panagrolaimomorpha</taxon>
        <taxon>Panagrolaimoidea</taxon>
        <taxon>Panagrolaimidae</taxon>
        <taxon>Panagrolaimus</taxon>
    </lineage>
</organism>
<dbReference type="InterPro" id="IPR021109">
    <property type="entry name" value="Peptidase_aspartic_dom_sf"/>
</dbReference>
<keyword evidence="1" id="KW-1185">Reference proteome</keyword>
<dbReference type="Proteomes" id="UP000887577">
    <property type="component" value="Unplaced"/>
</dbReference>
<name>A0A914YS41_9BILA</name>
<evidence type="ECO:0000313" key="1">
    <source>
        <dbReference type="Proteomes" id="UP000887577"/>
    </source>
</evidence>
<dbReference type="PANTHER" id="PTHR22955:SF66">
    <property type="entry name" value="INTEGRASE CATALYTIC DOMAIN-CONTAINING PROTEIN"/>
    <property type="match status" value="1"/>
</dbReference>
<dbReference type="Gene3D" id="2.40.70.10">
    <property type="entry name" value="Acid Proteases"/>
    <property type="match status" value="1"/>
</dbReference>
<dbReference type="PANTHER" id="PTHR22955">
    <property type="entry name" value="RETROTRANSPOSON"/>
    <property type="match status" value="1"/>
</dbReference>
<evidence type="ECO:0000313" key="2">
    <source>
        <dbReference type="WBParaSite" id="PSU_v2.g2991.t1"/>
    </source>
</evidence>
<sequence>MKRATPDPSSIRYAVDSIHNICRQLENQGCCIDNEPMKLDIMDRMPDEMQKKLYWFNQSTNATTNEVLKKMEKLALKAETVPPSIASSQPTLSKSIEVNNVTKIESTTWKATSQSCRLCDGQHRPSRCPTYSTPQAKIRQLNNKKWCVKCMSKDHIANNCPRTNIKCSKCNGSHLFFLCTKSIAEDNSKAMMSINRSQSAMLAKKVLVSHPSNGHEAEVTVFFDSGSQRSYVSKNLMKKLDLPIVNTETITVTGFGGKVSCCKSDLALMKLKTDDGWQELYANSVEKIVDRIPVIEKKKMILSLEVVLILIF</sequence>
<protein>
    <submittedName>
        <fullName evidence="2">Peptidase aspartic putative domain-containing protein</fullName>
    </submittedName>
</protein>
<dbReference type="AlphaFoldDB" id="A0A914YS41"/>
<proteinExistence type="predicted"/>